<keyword evidence="2" id="KW-1185">Reference proteome</keyword>
<reference evidence="1 2" key="1">
    <citation type="submission" date="2021-04" db="EMBL/GenBank/DDBJ databases">
        <authorList>
            <person name="Bliznina A."/>
        </authorList>
    </citation>
    <scope>NUCLEOTIDE SEQUENCE [LARGE SCALE GENOMIC DNA]</scope>
</reference>
<accession>A0ABN7SQQ7</accession>
<organism evidence="1 2">
    <name type="scientific">Oikopleura dioica</name>
    <name type="common">Tunicate</name>
    <dbReference type="NCBI Taxonomy" id="34765"/>
    <lineage>
        <taxon>Eukaryota</taxon>
        <taxon>Metazoa</taxon>
        <taxon>Chordata</taxon>
        <taxon>Tunicata</taxon>
        <taxon>Appendicularia</taxon>
        <taxon>Copelata</taxon>
        <taxon>Oikopleuridae</taxon>
        <taxon>Oikopleura</taxon>
    </lineage>
</organism>
<dbReference type="EMBL" id="OU015566">
    <property type="protein sequence ID" value="CAG5103852.1"/>
    <property type="molecule type" value="Genomic_DNA"/>
</dbReference>
<proteinExistence type="predicted"/>
<protein>
    <submittedName>
        <fullName evidence="1">Oidioi.mRNA.OKI2018_I69.chr1.g968.t1.cds</fullName>
    </submittedName>
</protein>
<gene>
    <name evidence="1" type="ORF">OKIOD_LOCUS9733</name>
</gene>
<evidence type="ECO:0000313" key="2">
    <source>
        <dbReference type="Proteomes" id="UP001158576"/>
    </source>
</evidence>
<dbReference type="Proteomes" id="UP001158576">
    <property type="component" value="Chromosome 1"/>
</dbReference>
<sequence>MKIFTIFGLIAKLQGEKKVSSEYIDILDQVRQNYDSTINPVLQQLPEIAPEKLSRAIRIQRIVVRYIDSLKKLPEKRKCVQPLSSENIEELQIQVTRMKNVGELFQDRIYSILRNF</sequence>
<name>A0ABN7SQQ7_OIKDI</name>
<evidence type="ECO:0000313" key="1">
    <source>
        <dbReference type="EMBL" id="CAG5103852.1"/>
    </source>
</evidence>